<dbReference type="InterPro" id="IPR030678">
    <property type="entry name" value="Peptide/Ni-bd"/>
</dbReference>
<evidence type="ECO:0000313" key="7">
    <source>
        <dbReference type="EMBL" id="MDO7881737.1"/>
    </source>
</evidence>
<feature type="domain" description="Solute-binding protein family 5" evidence="6">
    <location>
        <begin position="83"/>
        <end position="461"/>
    </location>
</feature>
<comment type="similarity">
    <text evidence="2">Belongs to the bacterial solute-binding protein 5 family.</text>
</comment>
<gene>
    <name evidence="7" type="ORF">Q5716_05780</name>
</gene>
<evidence type="ECO:0000313" key="8">
    <source>
        <dbReference type="Proteomes" id="UP001241072"/>
    </source>
</evidence>
<keyword evidence="4 5" id="KW-0732">Signal</keyword>
<name>A0ABT9BMU0_9MICO</name>
<sequence>MASASTHRKRAVGTLIGATAFALVLASCTAGGDSGTGDGSILVGTTDKVVTLDPAGSYDNGSFAVQNQVYAFLLNSPLGSPDPEPDLAESAEFTSPTEYTVTLKPGLKFANGHDLTASDVKFTFDRQLAIAAPDGPSSLLYNLESTEAVDDTTVVFTLKAANDQVFPQILTTFPGAIVDEEVFSPTELTPDEEIVAAEAFNGQYTIASYDFNKTIEFVPNENYAGLLGPAENSSVILSYYADSSNLKLDVQEGNIDVAYRSLSATDVEDLRGDDQVVVHDGPGGEIRYIVFNFNTQPYGATTPEADPAKALAVRQAVASLVDRAEIADQVYKGTYTPLYSFVPEGFTGATEVLKDLYGDGEGGPDADKAAEILSAAGVQTPVALSLQYSPDHYGPSSGDEYALVKSQLEATGLFTVDLQSTEWVQYSEDRVSDVYPAYQLGWFPDYSDADNYLTPFFLTENFLGNHYSNPTVDELIQQQGVTQDPAERTAIIEEIQATVANDLSTVPLLQGAQVAVSGADIDGVTLDASFKFRFAGLVKG</sequence>
<feature type="signal peptide" evidence="5">
    <location>
        <begin position="1"/>
        <end position="26"/>
    </location>
</feature>
<dbReference type="InterPro" id="IPR039424">
    <property type="entry name" value="SBP_5"/>
</dbReference>
<dbReference type="Pfam" id="PF00496">
    <property type="entry name" value="SBP_bac_5"/>
    <property type="match status" value="1"/>
</dbReference>
<evidence type="ECO:0000256" key="4">
    <source>
        <dbReference type="ARBA" id="ARBA00022729"/>
    </source>
</evidence>
<dbReference type="PIRSF" id="PIRSF002741">
    <property type="entry name" value="MppA"/>
    <property type="match status" value="1"/>
</dbReference>
<dbReference type="Gene3D" id="3.10.105.10">
    <property type="entry name" value="Dipeptide-binding Protein, Domain 3"/>
    <property type="match status" value="1"/>
</dbReference>
<evidence type="ECO:0000256" key="2">
    <source>
        <dbReference type="ARBA" id="ARBA00005695"/>
    </source>
</evidence>
<dbReference type="Gene3D" id="3.90.76.10">
    <property type="entry name" value="Dipeptide-binding Protein, Domain 1"/>
    <property type="match status" value="1"/>
</dbReference>
<proteinExistence type="inferred from homology"/>
<dbReference type="Gene3D" id="3.40.190.10">
    <property type="entry name" value="Periplasmic binding protein-like II"/>
    <property type="match status" value="1"/>
</dbReference>
<dbReference type="RefSeq" id="WP_305002139.1">
    <property type="nucleotide sequence ID" value="NZ_JAUQUB010000001.1"/>
</dbReference>
<evidence type="ECO:0000259" key="6">
    <source>
        <dbReference type="Pfam" id="PF00496"/>
    </source>
</evidence>
<keyword evidence="3" id="KW-0813">Transport</keyword>
<organism evidence="7 8">
    <name type="scientific">Antiquaquibacter soli</name>
    <dbReference type="NCBI Taxonomy" id="3064523"/>
    <lineage>
        <taxon>Bacteria</taxon>
        <taxon>Bacillati</taxon>
        <taxon>Actinomycetota</taxon>
        <taxon>Actinomycetes</taxon>
        <taxon>Micrococcales</taxon>
        <taxon>Microbacteriaceae</taxon>
        <taxon>Antiquaquibacter</taxon>
    </lineage>
</organism>
<dbReference type="Proteomes" id="UP001241072">
    <property type="component" value="Unassembled WGS sequence"/>
</dbReference>
<comment type="subcellular location">
    <subcellularLocation>
        <location evidence="1">Cell envelope</location>
    </subcellularLocation>
</comment>
<accession>A0ABT9BMU0</accession>
<dbReference type="InterPro" id="IPR000914">
    <property type="entry name" value="SBP_5_dom"/>
</dbReference>
<evidence type="ECO:0000256" key="3">
    <source>
        <dbReference type="ARBA" id="ARBA00022448"/>
    </source>
</evidence>
<evidence type="ECO:0000256" key="5">
    <source>
        <dbReference type="SAM" id="SignalP"/>
    </source>
</evidence>
<reference evidence="7 8" key="1">
    <citation type="submission" date="2023-07" db="EMBL/GenBank/DDBJ databases">
        <title>Protaetiibacter sp. nov WY-16 isolated from soil.</title>
        <authorList>
            <person name="Liu B."/>
            <person name="Wan Y."/>
        </authorList>
    </citation>
    <scope>NUCLEOTIDE SEQUENCE [LARGE SCALE GENOMIC DNA]</scope>
    <source>
        <strain evidence="7 8">WY-16</strain>
    </source>
</reference>
<feature type="chain" id="PRO_5045330125" evidence="5">
    <location>
        <begin position="27"/>
        <end position="540"/>
    </location>
</feature>
<evidence type="ECO:0000256" key="1">
    <source>
        <dbReference type="ARBA" id="ARBA00004196"/>
    </source>
</evidence>
<dbReference type="EMBL" id="JAUQUB010000001">
    <property type="protein sequence ID" value="MDO7881737.1"/>
    <property type="molecule type" value="Genomic_DNA"/>
</dbReference>
<dbReference type="PANTHER" id="PTHR30290">
    <property type="entry name" value="PERIPLASMIC BINDING COMPONENT OF ABC TRANSPORTER"/>
    <property type="match status" value="1"/>
</dbReference>
<protein>
    <submittedName>
        <fullName evidence="7">ABC transporter substrate-binding protein</fullName>
    </submittedName>
</protein>
<comment type="caution">
    <text evidence="7">The sequence shown here is derived from an EMBL/GenBank/DDBJ whole genome shotgun (WGS) entry which is preliminary data.</text>
</comment>
<dbReference type="PANTHER" id="PTHR30290:SF10">
    <property type="entry name" value="PERIPLASMIC OLIGOPEPTIDE-BINDING PROTEIN-RELATED"/>
    <property type="match status" value="1"/>
</dbReference>
<keyword evidence="8" id="KW-1185">Reference proteome</keyword>
<dbReference type="SUPFAM" id="SSF53850">
    <property type="entry name" value="Periplasmic binding protein-like II"/>
    <property type="match status" value="1"/>
</dbReference>